<accession>A0A1C7LL22</accession>
<dbReference type="EMBL" id="LUGG01000044">
    <property type="protein sequence ID" value="OBZ65455.1"/>
    <property type="molecule type" value="Genomic_DNA"/>
</dbReference>
<evidence type="ECO:0000313" key="2">
    <source>
        <dbReference type="Proteomes" id="UP000092993"/>
    </source>
</evidence>
<name>A0A1C7LL22_GRIFR</name>
<sequence length="87" mass="9358">MLTPKSELCHHASLAASRHNIAIDGVKNITLIHYMQDVVDAPPLHVLAEEPLCMSMDTCESLDAVSSQEAPTLGPCIASSAWRRCAS</sequence>
<gene>
    <name evidence="1" type="ORF">A0H81_14573</name>
</gene>
<dbReference type="Proteomes" id="UP000092993">
    <property type="component" value="Unassembled WGS sequence"/>
</dbReference>
<proteinExistence type="predicted"/>
<evidence type="ECO:0000313" key="1">
    <source>
        <dbReference type="EMBL" id="OBZ65455.1"/>
    </source>
</evidence>
<organism evidence="1 2">
    <name type="scientific">Grifola frondosa</name>
    <name type="common">Maitake</name>
    <name type="synonym">Polyporus frondosus</name>
    <dbReference type="NCBI Taxonomy" id="5627"/>
    <lineage>
        <taxon>Eukaryota</taxon>
        <taxon>Fungi</taxon>
        <taxon>Dikarya</taxon>
        <taxon>Basidiomycota</taxon>
        <taxon>Agaricomycotina</taxon>
        <taxon>Agaricomycetes</taxon>
        <taxon>Polyporales</taxon>
        <taxon>Grifolaceae</taxon>
        <taxon>Grifola</taxon>
    </lineage>
</organism>
<comment type="caution">
    <text evidence="1">The sequence shown here is derived from an EMBL/GenBank/DDBJ whole genome shotgun (WGS) entry which is preliminary data.</text>
</comment>
<reference evidence="1 2" key="1">
    <citation type="submission" date="2016-03" db="EMBL/GenBank/DDBJ databases">
        <title>Whole genome sequencing of Grifola frondosa 9006-11.</title>
        <authorList>
            <person name="Min B."/>
            <person name="Park H."/>
            <person name="Kim J.-G."/>
            <person name="Cho H."/>
            <person name="Oh Y.-L."/>
            <person name="Kong W.-S."/>
            <person name="Choi I.-G."/>
        </authorList>
    </citation>
    <scope>NUCLEOTIDE SEQUENCE [LARGE SCALE GENOMIC DNA]</scope>
    <source>
        <strain evidence="1 2">9006-11</strain>
    </source>
</reference>
<protein>
    <submittedName>
        <fullName evidence="1">Uncharacterized protein</fullName>
    </submittedName>
</protein>
<keyword evidence="2" id="KW-1185">Reference proteome</keyword>
<dbReference type="AlphaFoldDB" id="A0A1C7LL22"/>